<proteinExistence type="predicted"/>
<feature type="compositionally biased region" description="Low complexity" evidence="1">
    <location>
        <begin position="446"/>
        <end position="462"/>
    </location>
</feature>
<feature type="compositionally biased region" description="Pro residues" evidence="1">
    <location>
        <begin position="881"/>
        <end position="894"/>
    </location>
</feature>
<feature type="compositionally biased region" description="Gly residues" evidence="1">
    <location>
        <begin position="831"/>
        <end position="844"/>
    </location>
</feature>
<feature type="compositionally biased region" description="Low complexity" evidence="1">
    <location>
        <begin position="756"/>
        <end position="767"/>
    </location>
</feature>
<feature type="region of interest" description="Disordered" evidence="1">
    <location>
        <begin position="829"/>
        <end position="858"/>
    </location>
</feature>
<protein>
    <submittedName>
        <fullName evidence="2">Uncharacterized protein</fullName>
    </submittedName>
</protein>
<feature type="region of interest" description="Disordered" evidence="1">
    <location>
        <begin position="341"/>
        <end position="475"/>
    </location>
</feature>
<comment type="caution">
    <text evidence="2">The sequence shown here is derived from an EMBL/GenBank/DDBJ whole genome shotgun (WGS) entry which is preliminary data.</text>
</comment>
<feature type="compositionally biased region" description="Pro residues" evidence="1">
    <location>
        <begin position="420"/>
        <end position="432"/>
    </location>
</feature>
<feature type="region of interest" description="Disordered" evidence="1">
    <location>
        <begin position="880"/>
        <end position="918"/>
    </location>
</feature>
<sequence length="1389" mass="145608">MSSGGEPAFSRSVSVNSHAQRALGAERPSTALGLYSPTSSFGRRSGSHRDETTPGEMSEGNRPWSGIALSYFKDRLRPARFMMLEPGDSPKTARLDAVFALPQCLWPVLPPGAFYVLEGGADPRASYTYLQHSTFPDIKVRLGTYYGKWSSAQVDCVVCWQPPPSDSAWQAGGAPPPTMPWETRQVVAFTTRGEYQYSRTRMRFRAAKSALRPNEEPMEWCDAHGVDHPDTKAANECAARNSDKDRDAHLIDPPKPNTWGEHARRLLVSELRHAGGGAYSHHVLYDHSGVRTGCGRRVPAGYFFSLLPASSSTPLPTAGGGGGIRGPMPAAEAAAARAAAARPGSAVPGSGPGGGVQRPHTSMGFRPATAAGMYGSPTGPPGAGGVRASSVLANKIGGSGNPARPGSAVPGGAAARRAPSPGPGGPGRPSSPGPQRRAPSPGPPGWRGSSSASPNGPKAGAQEPGGGAAAHHGAMRGAGSMLAPMSRWRSYGVPFSHPIHRTRAAALYAAVAQGPAGPADSETAAVLRVGEEELRLPAPFMPGPLVLRRWDDIPRVYGEHMAAARALLPVSDEDAALTAKLHVVLYHLTAAASLEWDRLDAKLLLLPQMARLGKKSAEIDAWLQVIVEQAAYLYEKLQVNNPERWRQQPEEEEAAGGSGKQTAAASVGPGPGPRNDWRSPGSGSGTGAVHTSTSISPSPIVSSPIPSMPFPDPLAPSPYSTTPAPAYVSPSPDPTAPPPGAASTSATPNGTGAANPRTPTRSVTPSPLLQQQAWPSLVAVDEWAGVLRIMDACRHAPLYERWIRLRPFMSGTALPQHYARLAGAEAAGAAGAAGEGPDGAGPQGPGTPAAPSPFAHGNVNGELLEYLHEDIEEMAAEDFEPLPPPLEEFPPPRGYHPAEGEEPPLAAATQTDKGGANSRRARAARRRRGMFESPLPAAVAATDVYHYSTKMCQVTPRLAQPDLPVPEDKGRVGVSQAAVERATQSRNYKHSREAEVRKAMRRARGLAVSEDGGGGEDAETMSVGSAMTGFTGMTGATGFTGATGLTRADSATSRRSGRSVHGGNRRRAAASLNAVGDLAGGIASGTACQVTPRLWAEPEPEDPAAAVARQRAEAEAEAARRTIIGGKDPKLAKAKADAEARQAAEEAARSLQPVTPRAAPVPKPTGRPAATGAVWRQLTDGRDIGQYGPQEQAEEAEEAGEEWGELQDAIAEAAAVTGNEADDYASAVAKRRAIAAARVARESGRFMPRSEMLQLFLTFTNLRSRPDMAEALARAVCAPVSTAALAARSTAVEVMARTAGAPQREAVAAASLDPAAEAMRQRQRATAWLLGVTWRRMPTETYTTFVCRILGWAPELTAALNRTHAAMLVARALVRGHDPAAVPQPPSRM</sequence>
<organism evidence="2 3">
    <name type="scientific">Chlamydomonas incerta</name>
    <dbReference type="NCBI Taxonomy" id="51695"/>
    <lineage>
        <taxon>Eukaryota</taxon>
        <taxon>Viridiplantae</taxon>
        <taxon>Chlorophyta</taxon>
        <taxon>core chlorophytes</taxon>
        <taxon>Chlorophyceae</taxon>
        <taxon>CS clade</taxon>
        <taxon>Chlamydomonadales</taxon>
        <taxon>Chlamydomonadaceae</taxon>
        <taxon>Chlamydomonas</taxon>
    </lineage>
</organism>
<feature type="compositionally biased region" description="Low complexity" evidence="1">
    <location>
        <begin position="692"/>
        <end position="705"/>
    </location>
</feature>
<evidence type="ECO:0000256" key="1">
    <source>
        <dbReference type="SAM" id="MobiDB-lite"/>
    </source>
</evidence>
<feature type="region of interest" description="Disordered" evidence="1">
    <location>
        <begin position="19"/>
        <end position="60"/>
    </location>
</feature>
<gene>
    <name evidence="2" type="ORF">HXX76_010539</name>
</gene>
<dbReference type="Proteomes" id="UP000650467">
    <property type="component" value="Unassembled WGS sequence"/>
</dbReference>
<feature type="region of interest" description="Disordered" evidence="1">
    <location>
        <begin position="644"/>
        <end position="768"/>
    </location>
</feature>
<feature type="region of interest" description="Disordered" evidence="1">
    <location>
        <begin position="1138"/>
        <end position="1203"/>
    </location>
</feature>
<feature type="compositionally biased region" description="Pro residues" evidence="1">
    <location>
        <begin position="731"/>
        <end position="740"/>
    </location>
</feature>
<name>A0A835T0H1_CHLIN</name>
<feature type="compositionally biased region" description="Basic residues" evidence="1">
    <location>
        <begin position="1055"/>
        <end position="1067"/>
    </location>
</feature>
<feature type="region of interest" description="Disordered" evidence="1">
    <location>
        <begin position="1041"/>
        <end position="1067"/>
    </location>
</feature>
<accession>A0A835T0H1</accession>
<dbReference type="OrthoDB" id="541279at2759"/>
<dbReference type="EMBL" id="JAEHOC010000029">
    <property type="protein sequence ID" value="KAG2429755.1"/>
    <property type="molecule type" value="Genomic_DNA"/>
</dbReference>
<evidence type="ECO:0000313" key="2">
    <source>
        <dbReference type="EMBL" id="KAG2429755.1"/>
    </source>
</evidence>
<feature type="compositionally biased region" description="Low complexity" evidence="1">
    <location>
        <begin position="402"/>
        <end position="419"/>
    </location>
</feature>
<feature type="compositionally biased region" description="Basic and acidic residues" evidence="1">
    <location>
        <begin position="1138"/>
        <end position="1148"/>
    </location>
</feature>
<feature type="compositionally biased region" description="Low complexity" evidence="1">
    <location>
        <begin position="717"/>
        <end position="730"/>
    </location>
</feature>
<evidence type="ECO:0000313" key="3">
    <source>
        <dbReference type="Proteomes" id="UP000650467"/>
    </source>
</evidence>
<keyword evidence="3" id="KW-1185">Reference proteome</keyword>
<feature type="compositionally biased region" description="Acidic residues" evidence="1">
    <location>
        <begin position="1192"/>
        <end position="1203"/>
    </location>
</feature>
<reference evidence="2" key="1">
    <citation type="journal article" date="2020" name="bioRxiv">
        <title>Comparative genomics of Chlamydomonas.</title>
        <authorList>
            <person name="Craig R.J."/>
            <person name="Hasan A.R."/>
            <person name="Ness R.W."/>
            <person name="Keightley P.D."/>
        </authorList>
    </citation>
    <scope>NUCLEOTIDE SEQUENCE</scope>
    <source>
        <strain evidence="2">SAG 7.73</strain>
    </source>
</reference>
<feature type="compositionally biased region" description="Pro residues" evidence="1">
    <location>
        <begin position="706"/>
        <end position="716"/>
    </location>
</feature>